<name>A0AAQ0LZJ8_STAXY</name>
<dbReference type="InterPro" id="IPR036878">
    <property type="entry name" value="Glu_permease_IIB"/>
</dbReference>
<feature type="transmembrane region" description="Helical" evidence="13">
    <location>
        <begin position="216"/>
        <end position="243"/>
    </location>
</feature>
<feature type="transmembrane region" description="Helical" evidence="13">
    <location>
        <begin position="113"/>
        <end position="136"/>
    </location>
</feature>
<dbReference type="SUPFAM" id="SSF51261">
    <property type="entry name" value="Duplicated hybrid motif"/>
    <property type="match status" value="1"/>
</dbReference>
<evidence type="ECO:0000259" key="16">
    <source>
        <dbReference type="PROSITE" id="PS51103"/>
    </source>
</evidence>
<dbReference type="AlphaFoldDB" id="A0AAQ0LZJ8"/>
<dbReference type="FunFam" id="2.70.70.10:FF:000001">
    <property type="entry name" value="PTS system glucose-specific IIA component"/>
    <property type="match status" value="1"/>
</dbReference>
<evidence type="ECO:0000256" key="7">
    <source>
        <dbReference type="ARBA" id="ARBA00022692"/>
    </source>
</evidence>
<dbReference type="PROSITE" id="PS51098">
    <property type="entry name" value="PTS_EIIB_TYPE_1"/>
    <property type="match status" value="1"/>
</dbReference>
<keyword evidence="10 13" id="KW-0472">Membrane</keyword>
<evidence type="ECO:0000259" key="14">
    <source>
        <dbReference type="PROSITE" id="PS51093"/>
    </source>
</evidence>
<evidence type="ECO:0000256" key="1">
    <source>
        <dbReference type="ARBA" id="ARBA00004651"/>
    </source>
</evidence>
<dbReference type="GO" id="GO:0015771">
    <property type="term" value="P:trehalose transport"/>
    <property type="evidence" value="ECO:0007669"/>
    <property type="project" value="TreeGrafter"/>
</dbReference>
<dbReference type="GO" id="GO:0008982">
    <property type="term" value="F:protein-N(PI)-phosphohistidine-sugar phosphotransferase activity"/>
    <property type="evidence" value="ECO:0007669"/>
    <property type="project" value="InterPro"/>
</dbReference>
<accession>A0AAQ0LZJ8</accession>
<feature type="domain" description="PTS EIIB type-1" evidence="15">
    <location>
        <begin position="4"/>
        <end position="86"/>
    </location>
</feature>
<feature type="transmembrane region" description="Helical" evidence="13">
    <location>
        <begin position="439"/>
        <end position="462"/>
    </location>
</feature>
<reference evidence="17 18" key="1">
    <citation type="journal article" date="2016" name="Front. Microbiol.">
        <title>Comprehensive Phylogenetic Analysis of Bovine Non-aureus Staphylococci Species Based on Whole-Genome Sequencing.</title>
        <authorList>
            <person name="Naushad S."/>
            <person name="Barkema H.W."/>
            <person name="Luby C."/>
            <person name="Condas L.A."/>
            <person name="Nobrega D.B."/>
            <person name="Carson D.A."/>
            <person name="De Buck J."/>
        </authorList>
    </citation>
    <scope>NUCLEOTIDE SEQUENCE [LARGE SCALE GENOMIC DNA]</scope>
    <source>
        <strain evidence="17 18">SNUC 1349</strain>
    </source>
</reference>
<dbReference type="PROSITE" id="PS51093">
    <property type="entry name" value="PTS_EIIA_TYPE_1"/>
    <property type="match status" value="1"/>
</dbReference>
<evidence type="ECO:0000256" key="9">
    <source>
        <dbReference type="ARBA" id="ARBA00022989"/>
    </source>
</evidence>
<dbReference type="CDD" id="cd00212">
    <property type="entry name" value="PTS_IIB_glc"/>
    <property type="match status" value="1"/>
</dbReference>
<feature type="active site" description="Phosphocysteine intermediate; for EIIB activity" evidence="11">
    <location>
        <position position="26"/>
    </location>
</feature>
<evidence type="ECO:0000256" key="11">
    <source>
        <dbReference type="PROSITE-ProRule" id="PRU00421"/>
    </source>
</evidence>
<dbReference type="SUPFAM" id="SSF55604">
    <property type="entry name" value="Glucose permease domain IIB"/>
    <property type="match status" value="1"/>
</dbReference>
<keyword evidence="5" id="KW-0808">Transferase</keyword>
<dbReference type="GO" id="GO:0009401">
    <property type="term" value="P:phosphoenolpyruvate-dependent sugar phosphotransferase system"/>
    <property type="evidence" value="ECO:0007669"/>
    <property type="project" value="UniProtKB-KW"/>
</dbReference>
<dbReference type="NCBIfam" id="TIGR00830">
    <property type="entry name" value="PTBA"/>
    <property type="match status" value="1"/>
</dbReference>
<dbReference type="PROSITE" id="PS01035">
    <property type="entry name" value="PTS_EIIB_TYPE_1_CYS"/>
    <property type="match status" value="1"/>
</dbReference>
<dbReference type="PROSITE" id="PS00371">
    <property type="entry name" value="PTS_EIIA_TYPE_1_HIS"/>
    <property type="match status" value="1"/>
</dbReference>
<feature type="transmembrane region" description="Helical" evidence="13">
    <location>
        <begin position="142"/>
        <end position="163"/>
    </location>
</feature>
<dbReference type="PROSITE" id="PS51103">
    <property type="entry name" value="PTS_EIIC_TYPE_1"/>
    <property type="match status" value="1"/>
</dbReference>
<comment type="caution">
    <text evidence="17">The sequence shown here is derived from an EMBL/GenBank/DDBJ whole genome shotgun (WGS) entry which is preliminary data.</text>
</comment>
<evidence type="ECO:0000256" key="8">
    <source>
        <dbReference type="ARBA" id="ARBA00022777"/>
    </source>
</evidence>
<proteinExistence type="predicted"/>
<evidence type="ECO:0000256" key="13">
    <source>
        <dbReference type="SAM" id="Phobius"/>
    </source>
</evidence>
<dbReference type="PANTHER" id="PTHR30175:SF1">
    <property type="entry name" value="PTS SYSTEM ARBUTIN-, CELLOBIOSE-, AND SALICIN-SPECIFIC EIIBC COMPONENT-RELATED"/>
    <property type="match status" value="1"/>
</dbReference>
<dbReference type="InterPro" id="IPR011055">
    <property type="entry name" value="Dup_hybrid_motif"/>
</dbReference>
<dbReference type="NCBIfam" id="TIGR01995">
    <property type="entry name" value="PTS-II-ABC-beta"/>
    <property type="match status" value="1"/>
</dbReference>
<protein>
    <submittedName>
        <fullName evidence="17">PTS beta-glucoside transporter subunit IIABC</fullName>
    </submittedName>
</protein>
<dbReference type="Gene3D" id="3.30.1360.60">
    <property type="entry name" value="Glucose permease domain IIB"/>
    <property type="match status" value="1"/>
</dbReference>
<gene>
    <name evidence="17" type="ORF">BU104_09010</name>
</gene>
<keyword evidence="2" id="KW-0813">Transport</keyword>
<feature type="transmembrane region" description="Helical" evidence="13">
    <location>
        <begin position="175"/>
        <end position="196"/>
    </location>
</feature>
<dbReference type="InterPro" id="IPR003352">
    <property type="entry name" value="PTS_EIIC"/>
</dbReference>
<dbReference type="RefSeq" id="WP_119555195.1">
    <property type="nucleotide sequence ID" value="NZ_QXTZ01000002.1"/>
</dbReference>
<evidence type="ECO:0000256" key="6">
    <source>
        <dbReference type="ARBA" id="ARBA00022683"/>
    </source>
</evidence>
<feature type="domain" description="PTS EIIC type-1" evidence="16">
    <location>
        <begin position="104"/>
        <end position="475"/>
    </location>
</feature>
<evidence type="ECO:0000256" key="4">
    <source>
        <dbReference type="ARBA" id="ARBA00022597"/>
    </source>
</evidence>
<evidence type="ECO:0000259" key="15">
    <source>
        <dbReference type="PROSITE" id="PS51098"/>
    </source>
</evidence>
<keyword evidence="6" id="KW-0598">Phosphotransferase system</keyword>
<dbReference type="GO" id="GO:0005886">
    <property type="term" value="C:plasma membrane"/>
    <property type="evidence" value="ECO:0007669"/>
    <property type="project" value="UniProtKB-SubCell"/>
</dbReference>
<dbReference type="Pfam" id="PF00367">
    <property type="entry name" value="PTS_EIIB"/>
    <property type="match status" value="1"/>
</dbReference>
<dbReference type="Pfam" id="PF00358">
    <property type="entry name" value="PTS_EIIA_1"/>
    <property type="match status" value="1"/>
</dbReference>
<dbReference type="InterPro" id="IPR018113">
    <property type="entry name" value="PTrfase_EIIB_Cys"/>
</dbReference>
<comment type="subcellular location">
    <subcellularLocation>
        <location evidence="1">Cell membrane</location>
        <topology evidence="1">Multi-pass membrane protein</topology>
    </subcellularLocation>
</comment>
<evidence type="ECO:0000256" key="2">
    <source>
        <dbReference type="ARBA" id="ARBA00022448"/>
    </source>
</evidence>
<dbReference type="InterPro" id="IPR050558">
    <property type="entry name" value="PTS_Sugar-Specific_Components"/>
</dbReference>
<dbReference type="InterPro" id="IPR013013">
    <property type="entry name" value="PTS_EIIC_1"/>
</dbReference>
<evidence type="ECO:0000256" key="5">
    <source>
        <dbReference type="ARBA" id="ARBA00022679"/>
    </source>
</evidence>
<keyword evidence="3" id="KW-1003">Cell membrane</keyword>
<keyword evidence="7 13" id="KW-0812">Transmembrane</keyword>
<dbReference type="FunFam" id="3.30.1360.60:FF:000001">
    <property type="entry name" value="PTS system glucose-specific IIBC component PtsG"/>
    <property type="match status" value="1"/>
</dbReference>
<feature type="transmembrane region" description="Helical" evidence="13">
    <location>
        <begin position="312"/>
        <end position="331"/>
    </location>
</feature>
<feature type="compositionally biased region" description="Polar residues" evidence="12">
    <location>
        <begin position="483"/>
        <end position="495"/>
    </location>
</feature>
<organism evidence="17 18">
    <name type="scientific">Staphylococcus xylosus</name>
    <dbReference type="NCBI Taxonomy" id="1288"/>
    <lineage>
        <taxon>Bacteria</taxon>
        <taxon>Bacillati</taxon>
        <taxon>Bacillota</taxon>
        <taxon>Bacilli</taxon>
        <taxon>Bacillales</taxon>
        <taxon>Staphylococcaceae</taxon>
        <taxon>Staphylococcus</taxon>
    </lineage>
</organism>
<dbReference type="PANTHER" id="PTHR30175">
    <property type="entry name" value="PHOSPHOTRANSFERASE SYSTEM TRANSPORT PROTEIN"/>
    <property type="match status" value="1"/>
</dbReference>
<dbReference type="InterPro" id="IPR001127">
    <property type="entry name" value="PTS_EIIA_1_perm"/>
</dbReference>
<dbReference type="Proteomes" id="UP000285579">
    <property type="component" value="Unassembled WGS sequence"/>
</dbReference>
<feature type="transmembrane region" description="Helical" evidence="13">
    <location>
        <begin position="395"/>
        <end position="419"/>
    </location>
</feature>
<dbReference type="EMBL" id="QXUI01000005">
    <property type="protein sequence ID" value="RIM92143.1"/>
    <property type="molecule type" value="Genomic_DNA"/>
</dbReference>
<keyword evidence="9 13" id="KW-1133">Transmembrane helix</keyword>
<dbReference type="InterPro" id="IPR011297">
    <property type="entry name" value="PTS_IIABC_b_glu"/>
</dbReference>
<dbReference type="GO" id="GO:0016301">
    <property type="term" value="F:kinase activity"/>
    <property type="evidence" value="ECO:0007669"/>
    <property type="project" value="UniProtKB-KW"/>
</dbReference>
<evidence type="ECO:0000313" key="18">
    <source>
        <dbReference type="Proteomes" id="UP000285579"/>
    </source>
</evidence>
<evidence type="ECO:0000256" key="3">
    <source>
        <dbReference type="ARBA" id="ARBA00022475"/>
    </source>
</evidence>
<dbReference type="GO" id="GO:0090589">
    <property type="term" value="F:protein-phosphocysteine-trehalose phosphotransferase system transporter activity"/>
    <property type="evidence" value="ECO:0007669"/>
    <property type="project" value="TreeGrafter"/>
</dbReference>
<dbReference type="InterPro" id="IPR001996">
    <property type="entry name" value="PTS_IIB_1"/>
</dbReference>
<evidence type="ECO:0000313" key="17">
    <source>
        <dbReference type="EMBL" id="RIM92143.1"/>
    </source>
</evidence>
<evidence type="ECO:0000256" key="12">
    <source>
        <dbReference type="SAM" id="MobiDB-lite"/>
    </source>
</evidence>
<keyword evidence="8" id="KW-0418">Kinase</keyword>
<keyword evidence="4" id="KW-0762">Sugar transport</keyword>
<dbReference type="Gene3D" id="2.70.70.10">
    <property type="entry name" value="Glucose Permease (Domain IIA)"/>
    <property type="match status" value="1"/>
</dbReference>
<sequence length="653" mass="70719">MKYENLAKDIIDKVGGVENINSLTHCITRLRFKLKDENKADTAYLKNHDEIVTVMQSGGQYQIVIGNHVADVFDAINQVSNLDNINASQQHEKSTGNLFNRFIDLISGIFQPILGILAAAGMIKGFAALFLALGWVSEESGTYQILFAIGDALFYFFPIFLGFTAAKKFGSNHFIGMAIGAALVYPTLVNAMAMGAKGASTLFVNTPFEVQSSLSFLGLPIISMTYTSSVIPIIFAIYFASIVERKLKLIIPDMIKTFFVPFFTLLIIVPLTFLIIGPISSWIANWIGTGAINIYGLSPILAGLLLGAFWQIFVIFGLHWGLVAIMINNIATNGYDIINPLVFAASFAQTGIVLGIFLKTKNTKLKSLSLPAAISGTFGVTEPAIYGITLPRKKLFIYSCIISGIFGALIGLVGTKMYFMGGLGIFGYTTFIGENGLDSTFWLTIIATLSATLVGLIVGFFAHSDKNEEIEQSTASETHKTDNNLSNETAIHNNDSRPITLPTDDFILAPTSGELISLDKISDPVFASRAMGEGIAIKPSSTSIVAPFDAIVESLFPTGHAIGLKSNNGTEVLIHIGIDTVKLDGKGFEPLVKQGETVESGQPLITFDSNLIREASFDDTVMIVITNSKETKEIIIEDVEKVNLKDSLISVIY</sequence>
<feature type="transmembrane region" description="Helical" evidence="13">
    <location>
        <begin position="255"/>
        <end position="276"/>
    </location>
</feature>
<evidence type="ECO:0000256" key="10">
    <source>
        <dbReference type="ARBA" id="ARBA00023136"/>
    </source>
</evidence>
<feature type="region of interest" description="Disordered" evidence="12">
    <location>
        <begin position="471"/>
        <end position="495"/>
    </location>
</feature>
<feature type="transmembrane region" description="Helical" evidence="13">
    <location>
        <begin position="337"/>
        <end position="358"/>
    </location>
</feature>
<dbReference type="Pfam" id="PF02378">
    <property type="entry name" value="PTS_EIIC"/>
    <property type="match status" value="1"/>
</dbReference>
<feature type="domain" description="PTS EIIA type-1" evidence="14">
    <location>
        <begin position="523"/>
        <end position="627"/>
    </location>
</feature>